<dbReference type="AlphaFoldDB" id="A0A811PQ32"/>
<gene>
    <name evidence="2" type="ORF">NCGR_LOCUS30911</name>
</gene>
<keyword evidence="3" id="KW-1185">Reference proteome</keyword>
<protein>
    <submittedName>
        <fullName evidence="2">Uncharacterized protein</fullName>
    </submittedName>
</protein>
<name>A0A811PQ32_9POAL</name>
<sequence>MNKIGLNKQTGWSIHEQEQDSDQIILISLTKLKGEKVKALPWTEQVHADLLHGHVQTVVEDGGCRRQVIQRWGILGCWGGGQLPLGGSNLLRRIWDCVLALPMPPHHLLRGWKRGPLRRLRDRCGGVGTRAGGGGIHRESTGLGVAATVVEWEATEADGDLRAVAGEEELDAGGSPWTHGACASLDDVVFLAGERKTRRQWRGMRKTRRWQREMRKTQRRRHEMRPSRSVLGDVGAGADDGVQGLSVLCGMGQRRASAATWEAWERRLLCRTCTRPAVETRGRTIYRPTG</sequence>
<reference evidence="2" key="1">
    <citation type="submission" date="2020-10" db="EMBL/GenBank/DDBJ databases">
        <authorList>
            <person name="Han B."/>
            <person name="Lu T."/>
            <person name="Zhao Q."/>
            <person name="Huang X."/>
            <person name="Zhao Y."/>
        </authorList>
    </citation>
    <scope>NUCLEOTIDE SEQUENCE</scope>
</reference>
<dbReference type="EMBL" id="CAJGYO010000007">
    <property type="protein sequence ID" value="CAD6246665.1"/>
    <property type="molecule type" value="Genomic_DNA"/>
</dbReference>
<evidence type="ECO:0000256" key="1">
    <source>
        <dbReference type="SAM" id="MobiDB-lite"/>
    </source>
</evidence>
<evidence type="ECO:0000313" key="3">
    <source>
        <dbReference type="Proteomes" id="UP000604825"/>
    </source>
</evidence>
<proteinExistence type="predicted"/>
<dbReference type="Proteomes" id="UP000604825">
    <property type="component" value="Unassembled WGS sequence"/>
</dbReference>
<evidence type="ECO:0000313" key="2">
    <source>
        <dbReference type="EMBL" id="CAD6246665.1"/>
    </source>
</evidence>
<feature type="region of interest" description="Disordered" evidence="1">
    <location>
        <begin position="212"/>
        <end position="236"/>
    </location>
</feature>
<organism evidence="2 3">
    <name type="scientific">Miscanthus lutarioriparius</name>
    <dbReference type="NCBI Taxonomy" id="422564"/>
    <lineage>
        <taxon>Eukaryota</taxon>
        <taxon>Viridiplantae</taxon>
        <taxon>Streptophyta</taxon>
        <taxon>Embryophyta</taxon>
        <taxon>Tracheophyta</taxon>
        <taxon>Spermatophyta</taxon>
        <taxon>Magnoliopsida</taxon>
        <taxon>Liliopsida</taxon>
        <taxon>Poales</taxon>
        <taxon>Poaceae</taxon>
        <taxon>PACMAD clade</taxon>
        <taxon>Panicoideae</taxon>
        <taxon>Andropogonodae</taxon>
        <taxon>Andropogoneae</taxon>
        <taxon>Saccharinae</taxon>
        <taxon>Miscanthus</taxon>
    </lineage>
</organism>
<comment type="caution">
    <text evidence="2">The sequence shown here is derived from an EMBL/GenBank/DDBJ whole genome shotgun (WGS) entry which is preliminary data.</text>
</comment>
<accession>A0A811PQ32</accession>